<dbReference type="RefSeq" id="WP_353683024.1">
    <property type="nucleotide sequence ID" value="NZ_PFNG01000244.1"/>
</dbReference>
<feature type="domain" description="SLH" evidence="1">
    <location>
        <begin position="1"/>
        <end position="55"/>
    </location>
</feature>
<gene>
    <name evidence="2" type="ORF">COY37_10510</name>
</gene>
<feature type="non-terminal residue" evidence="2">
    <location>
        <position position="1"/>
    </location>
</feature>
<dbReference type="AlphaFoldDB" id="A0A2M7T5D5"/>
<dbReference type="Pfam" id="PF00395">
    <property type="entry name" value="SLH"/>
    <property type="match status" value="1"/>
</dbReference>
<feature type="non-terminal residue" evidence="2">
    <location>
        <position position="55"/>
    </location>
</feature>
<evidence type="ECO:0000259" key="1">
    <source>
        <dbReference type="PROSITE" id="PS51272"/>
    </source>
</evidence>
<sequence length="55" mass="5803">KQSWEYSYVETAKAHGAISGYPNGTFAPGRSITRAEIASILTKTLKLSGGSSSLI</sequence>
<proteinExistence type="predicted"/>
<protein>
    <recommendedName>
        <fullName evidence="1">SLH domain-containing protein</fullName>
    </recommendedName>
</protein>
<organism evidence="2 3">
    <name type="scientific">Candidatus Aquicultor secundus</name>
    <dbReference type="NCBI Taxonomy" id="1973895"/>
    <lineage>
        <taxon>Bacteria</taxon>
        <taxon>Bacillati</taxon>
        <taxon>Actinomycetota</taxon>
        <taxon>Candidatus Aquicultoria</taxon>
        <taxon>Candidatus Aquicultorales</taxon>
        <taxon>Candidatus Aquicultoraceae</taxon>
        <taxon>Candidatus Aquicultor</taxon>
    </lineage>
</organism>
<accession>A0A2M7T5D5</accession>
<dbReference type="InterPro" id="IPR001119">
    <property type="entry name" value="SLH_dom"/>
</dbReference>
<evidence type="ECO:0000313" key="3">
    <source>
        <dbReference type="Proteomes" id="UP000230956"/>
    </source>
</evidence>
<dbReference type="EMBL" id="PFNG01000244">
    <property type="protein sequence ID" value="PIZ35355.1"/>
    <property type="molecule type" value="Genomic_DNA"/>
</dbReference>
<dbReference type="Proteomes" id="UP000230956">
    <property type="component" value="Unassembled WGS sequence"/>
</dbReference>
<name>A0A2M7T5D5_9ACTN</name>
<comment type="caution">
    <text evidence="2">The sequence shown here is derived from an EMBL/GenBank/DDBJ whole genome shotgun (WGS) entry which is preliminary data.</text>
</comment>
<reference evidence="3" key="1">
    <citation type="submission" date="2017-09" db="EMBL/GenBank/DDBJ databases">
        <title>Depth-based differentiation of microbial function through sediment-hosted aquifers and enrichment of novel symbionts in the deep terrestrial subsurface.</title>
        <authorList>
            <person name="Probst A.J."/>
            <person name="Ladd B."/>
            <person name="Jarett J.K."/>
            <person name="Geller-Mcgrath D.E."/>
            <person name="Sieber C.M.K."/>
            <person name="Emerson J.B."/>
            <person name="Anantharaman K."/>
            <person name="Thomas B.C."/>
            <person name="Malmstrom R."/>
            <person name="Stieglmeier M."/>
            <person name="Klingl A."/>
            <person name="Woyke T."/>
            <person name="Ryan C.M."/>
            <person name="Banfield J.F."/>
        </authorList>
    </citation>
    <scope>NUCLEOTIDE SEQUENCE [LARGE SCALE GENOMIC DNA]</scope>
</reference>
<evidence type="ECO:0000313" key="2">
    <source>
        <dbReference type="EMBL" id="PIZ35355.1"/>
    </source>
</evidence>
<dbReference type="PROSITE" id="PS51272">
    <property type="entry name" value="SLH"/>
    <property type="match status" value="1"/>
</dbReference>